<feature type="transmembrane region" description="Helical" evidence="8">
    <location>
        <begin position="68"/>
        <end position="87"/>
    </location>
</feature>
<evidence type="ECO:0000256" key="8">
    <source>
        <dbReference type="SAM" id="Phobius"/>
    </source>
</evidence>
<dbReference type="InParanoid" id="A0A286UC44"/>
<evidence type="ECO:0000313" key="9">
    <source>
        <dbReference type="EMBL" id="PAV17126.1"/>
    </source>
</evidence>
<evidence type="ECO:0000313" key="10">
    <source>
        <dbReference type="Proteomes" id="UP000217199"/>
    </source>
</evidence>
<feature type="transmembrane region" description="Helical" evidence="8">
    <location>
        <begin position="233"/>
        <end position="252"/>
    </location>
</feature>
<evidence type="ECO:0000256" key="4">
    <source>
        <dbReference type="ARBA" id="ARBA00023136"/>
    </source>
</evidence>
<dbReference type="Pfam" id="PF04193">
    <property type="entry name" value="PQ-loop"/>
    <property type="match status" value="2"/>
</dbReference>
<dbReference type="FunFam" id="1.20.1280.290:FF:000009">
    <property type="entry name" value="PQ loop repeat family protein"/>
    <property type="match status" value="1"/>
</dbReference>
<evidence type="ECO:0000256" key="7">
    <source>
        <dbReference type="SAM" id="MobiDB-lite"/>
    </source>
</evidence>
<dbReference type="InterPro" id="IPR051415">
    <property type="entry name" value="LAAT-1"/>
</dbReference>
<dbReference type="GO" id="GO:0098852">
    <property type="term" value="C:lytic vacuole membrane"/>
    <property type="evidence" value="ECO:0007669"/>
    <property type="project" value="UniProtKB-ARBA"/>
</dbReference>
<organism evidence="9 10">
    <name type="scientific">Pyrrhoderma noxium</name>
    <dbReference type="NCBI Taxonomy" id="2282107"/>
    <lineage>
        <taxon>Eukaryota</taxon>
        <taxon>Fungi</taxon>
        <taxon>Dikarya</taxon>
        <taxon>Basidiomycota</taxon>
        <taxon>Agaricomycotina</taxon>
        <taxon>Agaricomycetes</taxon>
        <taxon>Hymenochaetales</taxon>
        <taxon>Hymenochaetaceae</taxon>
        <taxon>Pyrrhoderma</taxon>
    </lineage>
</organism>
<sequence>MGSEGFSSALGWVSIACWIVVYSPQIVENYQLKSGEGLSVLFVLIWLLGDLCNLIGACMAGLQATVIILAIYYTLCDITLLYQIYYYRYFYEAQRRDEASQNANNDINGANTTNINEESTREETPLLNGQTQERKERKTTARRLLNALSSSGFIRYLLALTFVFSTGIVAWLVSRIIQGNSNGSGNDNEDGRPKDVIEWKSQVIGWTSAVLYLGSRIPQILKNFQTRCEGLSLALFMFSIAGNVTYALSICAESMEKKHLIANASWLAGSTLTIFLDLFVLFQFFYFRSQARAMERKVRLGLGISSESESES</sequence>
<dbReference type="EMBL" id="NBII01000007">
    <property type="protein sequence ID" value="PAV17126.1"/>
    <property type="molecule type" value="Genomic_DNA"/>
</dbReference>
<comment type="catalytic activity">
    <reaction evidence="6">
        <text>L-histidine(out) + L-arginine(in) = L-histidine(in) + L-arginine(out)</text>
        <dbReference type="Rhea" id="RHEA:71063"/>
        <dbReference type="ChEBI" id="CHEBI:32682"/>
        <dbReference type="ChEBI" id="CHEBI:57595"/>
    </reaction>
</comment>
<gene>
    <name evidence="9" type="ORF">PNOK_0719000</name>
</gene>
<dbReference type="AlphaFoldDB" id="A0A286UC44"/>
<keyword evidence="2 8" id="KW-0812">Transmembrane</keyword>
<feature type="region of interest" description="Disordered" evidence="7">
    <location>
        <begin position="102"/>
        <end position="138"/>
    </location>
</feature>
<dbReference type="FunFam" id="1.20.1280.290:FF:000012">
    <property type="entry name" value="Vacuolar membrane PQ loop repeat protein"/>
    <property type="match status" value="1"/>
</dbReference>
<comment type="caution">
    <text evidence="9">The sequence shown here is derived from an EMBL/GenBank/DDBJ whole genome shotgun (WGS) entry which is preliminary data.</text>
</comment>
<feature type="transmembrane region" description="Helical" evidence="8">
    <location>
        <begin position="264"/>
        <end position="287"/>
    </location>
</feature>
<dbReference type="Gene3D" id="1.20.1280.290">
    <property type="match status" value="2"/>
</dbReference>
<dbReference type="SMART" id="SM00679">
    <property type="entry name" value="CTNS"/>
    <property type="match status" value="2"/>
</dbReference>
<comment type="similarity">
    <text evidence="5">Belongs to the laat-1 family.</text>
</comment>
<keyword evidence="10" id="KW-1185">Reference proteome</keyword>
<dbReference type="FunCoup" id="A0A286UC44">
    <property type="interactions" value="93"/>
</dbReference>
<name>A0A286UC44_9AGAM</name>
<evidence type="ECO:0000256" key="2">
    <source>
        <dbReference type="ARBA" id="ARBA00022692"/>
    </source>
</evidence>
<evidence type="ECO:0000256" key="3">
    <source>
        <dbReference type="ARBA" id="ARBA00022989"/>
    </source>
</evidence>
<comment type="subcellular location">
    <subcellularLocation>
        <location evidence="1">Membrane</location>
        <topology evidence="1">Multi-pass membrane protein</topology>
    </subcellularLocation>
</comment>
<feature type="transmembrane region" description="Helical" evidence="8">
    <location>
        <begin position="39"/>
        <end position="62"/>
    </location>
</feature>
<keyword evidence="4 8" id="KW-0472">Membrane</keyword>
<reference evidence="9 10" key="1">
    <citation type="journal article" date="2017" name="Mol. Ecol.">
        <title>Comparative and population genomic landscape of Phellinus noxius: A hypervariable fungus causing root rot in trees.</title>
        <authorList>
            <person name="Chung C.L."/>
            <person name="Lee T.J."/>
            <person name="Akiba M."/>
            <person name="Lee H.H."/>
            <person name="Kuo T.H."/>
            <person name="Liu D."/>
            <person name="Ke H.M."/>
            <person name="Yokoi T."/>
            <person name="Roa M.B."/>
            <person name="Lu M.J."/>
            <person name="Chang Y.Y."/>
            <person name="Ann P.J."/>
            <person name="Tsai J.N."/>
            <person name="Chen C.Y."/>
            <person name="Tzean S.S."/>
            <person name="Ota Y."/>
            <person name="Hattori T."/>
            <person name="Sahashi N."/>
            <person name="Liou R.F."/>
            <person name="Kikuchi T."/>
            <person name="Tsai I.J."/>
        </authorList>
    </citation>
    <scope>NUCLEOTIDE SEQUENCE [LARGE SCALE GENOMIC DNA]</scope>
    <source>
        <strain evidence="9 10">FFPRI411160</strain>
    </source>
</reference>
<evidence type="ECO:0000256" key="5">
    <source>
        <dbReference type="ARBA" id="ARBA00038039"/>
    </source>
</evidence>
<dbReference type="Proteomes" id="UP000217199">
    <property type="component" value="Unassembled WGS sequence"/>
</dbReference>
<feature type="transmembrane region" description="Helical" evidence="8">
    <location>
        <begin position="153"/>
        <end position="173"/>
    </location>
</feature>
<dbReference type="GO" id="GO:0015174">
    <property type="term" value="F:basic amino acid transmembrane transporter activity"/>
    <property type="evidence" value="ECO:0007669"/>
    <property type="project" value="UniProtKB-ARBA"/>
</dbReference>
<dbReference type="GO" id="GO:0034486">
    <property type="term" value="P:vacuolar transmembrane transport"/>
    <property type="evidence" value="ECO:0007669"/>
    <property type="project" value="UniProtKB-ARBA"/>
</dbReference>
<dbReference type="PANTHER" id="PTHR16201:SF44">
    <property type="entry name" value="SEVEN TRANSMEMBRANE PROTEIN 1"/>
    <property type="match status" value="1"/>
</dbReference>
<dbReference type="InterPro" id="IPR006603">
    <property type="entry name" value="PQ-loop_rpt"/>
</dbReference>
<proteinExistence type="inferred from homology"/>
<dbReference type="PANTHER" id="PTHR16201">
    <property type="entry name" value="SEVEN TRANSMEMBRANE PROTEIN 1-RELATED"/>
    <property type="match status" value="1"/>
</dbReference>
<feature type="transmembrane region" description="Helical" evidence="8">
    <location>
        <begin position="6"/>
        <end position="27"/>
    </location>
</feature>
<evidence type="ECO:0000256" key="6">
    <source>
        <dbReference type="ARBA" id="ARBA00050768"/>
    </source>
</evidence>
<evidence type="ECO:0000256" key="1">
    <source>
        <dbReference type="ARBA" id="ARBA00004141"/>
    </source>
</evidence>
<dbReference type="OrthoDB" id="8048523at2759"/>
<accession>A0A286UC44</accession>
<protein>
    <submittedName>
        <fullName evidence="9">PQ-loop-domain-containing</fullName>
    </submittedName>
</protein>
<keyword evidence="3 8" id="KW-1133">Transmembrane helix</keyword>
<feature type="compositionally biased region" description="Polar residues" evidence="7">
    <location>
        <begin position="102"/>
        <end position="117"/>
    </location>
</feature>